<proteinExistence type="predicted"/>
<accession>A0A177C4F8</accession>
<dbReference type="AlphaFoldDB" id="A0A177C4F8"/>
<keyword evidence="2" id="KW-1185">Reference proteome</keyword>
<dbReference type="EMBL" id="KV441555">
    <property type="protein sequence ID" value="OAG02624.1"/>
    <property type="molecule type" value="Genomic_DNA"/>
</dbReference>
<protein>
    <submittedName>
        <fullName evidence="1">Uncharacterized protein</fullName>
    </submittedName>
</protein>
<dbReference type="Proteomes" id="UP000077069">
    <property type="component" value="Unassembled WGS sequence"/>
</dbReference>
<evidence type="ECO:0000313" key="1">
    <source>
        <dbReference type="EMBL" id="OAG02624.1"/>
    </source>
</evidence>
<dbReference type="InParanoid" id="A0A177C4F8"/>
<name>A0A177C4F8_9PLEO</name>
<gene>
    <name evidence="1" type="ORF">CC84DRAFT_1178239</name>
</gene>
<dbReference type="GeneID" id="28763812"/>
<evidence type="ECO:0000313" key="2">
    <source>
        <dbReference type="Proteomes" id="UP000077069"/>
    </source>
</evidence>
<reference evidence="1 2" key="1">
    <citation type="submission" date="2016-05" db="EMBL/GenBank/DDBJ databases">
        <title>Comparative analysis of secretome profiles of manganese(II)-oxidizing ascomycete fungi.</title>
        <authorList>
            <consortium name="DOE Joint Genome Institute"/>
            <person name="Zeiner C.A."/>
            <person name="Purvine S.O."/>
            <person name="Zink E.M."/>
            <person name="Wu S."/>
            <person name="Pasa-Tolic L."/>
            <person name="Chaput D.L."/>
            <person name="Haridas S."/>
            <person name="Grigoriev I.V."/>
            <person name="Santelli C.M."/>
            <person name="Hansel C.M."/>
        </authorList>
    </citation>
    <scope>NUCLEOTIDE SEQUENCE [LARGE SCALE GENOMIC DNA]</scope>
    <source>
        <strain evidence="1 2">AP3s5-JAC2a</strain>
    </source>
</reference>
<dbReference type="RefSeq" id="XP_018032989.1">
    <property type="nucleotide sequence ID" value="XM_018180326.1"/>
</dbReference>
<organism evidence="1 2">
    <name type="scientific">Paraphaeosphaeria sporulosa</name>
    <dbReference type="NCBI Taxonomy" id="1460663"/>
    <lineage>
        <taxon>Eukaryota</taxon>
        <taxon>Fungi</taxon>
        <taxon>Dikarya</taxon>
        <taxon>Ascomycota</taxon>
        <taxon>Pezizomycotina</taxon>
        <taxon>Dothideomycetes</taxon>
        <taxon>Pleosporomycetidae</taxon>
        <taxon>Pleosporales</taxon>
        <taxon>Massarineae</taxon>
        <taxon>Didymosphaeriaceae</taxon>
        <taxon>Paraphaeosphaeria</taxon>
    </lineage>
</organism>
<sequence>MPECTRLLAMHGSIGRLFGPRIERAPRLKRRPVAGSAISIWPAQADNYSANQGPCSAESGFGHGDSAKGTFIYRPMLAPAGQVISKQRSPRCAATFARLAGMHDGATDERKPSAISLSLSTARGRASWHVQSHVGLGASGSRHACLRWCCLIAGRAHLPQIVPLPIGDVMQQRRWLTAGRWREASRETASTGAFLWEHASKSPQRPCRVGSEARVWSESQAHPGGDGVGDRRLLAVVFLQCRSTALHMAIRHARVGASADTTSEEWECSCTLAARAGCAASRDSLQCARSRASDRMGDGLP</sequence>